<feature type="domain" description="Phosphoesterase HXTX" evidence="3">
    <location>
        <begin position="99"/>
        <end position="177"/>
    </location>
</feature>
<accession>A0A919XBX4</accession>
<dbReference type="RefSeq" id="WP_212922270.1">
    <property type="nucleotide sequence ID" value="NZ_BORP01000010.1"/>
</dbReference>
<comment type="similarity">
    <text evidence="2">Belongs to the 2H phosphoesterase superfamily. ThpR family.</text>
</comment>
<dbReference type="SUPFAM" id="SSF55144">
    <property type="entry name" value="LigT-like"/>
    <property type="match status" value="1"/>
</dbReference>
<dbReference type="InterPro" id="IPR014051">
    <property type="entry name" value="Phosphoesterase_HXTX"/>
</dbReference>
<gene>
    <name evidence="4" type="ORF">J43TS3_34250</name>
</gene>
<dbReference type="EMBL" id="BORP01000010">
    <property type="protein sequence ID" value="GIO28814.1"/>
    <property type="molecule type" value="Genomic_DNA"/>
</dbReference>
<dbReference type="InterPro" id="IPR004175">
    <property type="entry name" value="RNA_CPDase"/>
</dbReference>
<dbReference type="Pfam" id="PF02834">
    <property type="entry name" value="LigT_PEase"/>
    <property type="match status" value="2"/>
</dbReference>
<protein>
    <recommendedName>
        <fullName evidence="2">RNA 2',3'-cyclic phosphodiesterase</fullName>
        <shortName evidence="2">RNA 2',3'-CPDase</shortName>
        <ecNumber evidence="2">3.1.4.58</ecNumber>
    </recommendedName>
</protein>
<dbReference type="PANTHER" id="PTHR35561:SF1">
    <property type="entry name" value="RNA 2',3'-CYCLIC PHOSPHODIESTERASE"/>
    <property type="match status" value="1"/>
</dbReference>
<evidence type="ECO:0000259" key="3">
    <source>
        <dbReference type="Pfam" id="PF02834"/>
    </source>
</evidence>
<feature type="active site" description="Proton donor" evidence="2">
    <location>
        <position position="43"/>
    </location>
</feature>
<feature type="domain" description="Phosphoesterase HXTX" evidence="3">
    <location>
        <begin position="10"/>
        <end position="93"/>
    </location>
</feature>
<dbReference type="Gene3D" id="3.90.1140.10">
    <property type="entry name" value="Cyclic phosphodiesterase"/>
    <property type="match status" value="1"/>
</dbReference>
<sequence length="185" mass="21626">MNTPHYFIAIPVAANVKEEFAKWQEELKKSVSYKQWPWKEDLHITLKFLGAVEEERIIQLQELLRTIAKQNHFSISVGGIGTFGRHNSPRVLWAGVEKTEPLEILFKQIENAVTSIGFPKETRPYTPHITLAKKWNGNDVSPEKLQEIKEHYQELTFPMNVDSFVLYQIFPSKRPKYEVVELYKL</sequence>
<reference evidence="4" key="1">
    <citation type="submission" date="2021-03" db="EMBL/GenBank/DDBJ databases">
        <title>Antimicrobial resistance genes in bacteria isolated from Japanese honey, and their potential for conferring macrolide and lincosamide resistance in the American foulbrood pathogen Paenibacillus larvae.</title>
        <authorList>
            <person name="Okamoto M."/>
            <person name="Kumagai M."/>
            <person name="Kanamori H."/>
            <person name="Takamatsu D."/>
        </authorList>
    </citation>
    <scope>NUCLEOTIDE SEQUENCE</scope>
    <source>
        <strain evidence="4">J43TS3</strain>
    </source>
</reference>
<name>A0A919XBX4_9BACI</name>
<evidence type="ECO:0000256" key="1">
    <source>
        <dbReference type="ARBA" id="ARBA00022801"/>
    </source>
</evidence>
<evidence type="ECO:0000313" key="5">
    <source>
        <dbReference type="Proteomes" id="UP000676917"/>
    </source>
</evidence>
<dbReference type="NCBIfam" id="TIGR02258">
    <property type="entry name" value="2_5_ligase"/>
    <property type="match status" value="1"/>
</dbReference>
<comment type="caution">
    <text evidence="4">The sequence shown here is derived from an EMBL/GenBank/DDBJ whole genome shotgun (WGS) entry which is preliminary data.</text>
</comment>
<proteinExistence type="inferred from homology"/>
<dbReference type="GO" id="GO:0004113">
    <property type="term" value="F:2',3'-cyclic-nucleotide 3'-phosphodiesterase activity"/>
    <property type="evidence" value="ECO:0007669"/>
    <property type="project" value="InterPro"/>
</dbReference>
<organism evidence="4 5">
    <name type="scientific">Ornithinibacillus bavariensis</name>
    <dbReference type="NCBI Taxonomy" id="545502"/>
    <lineage>
        <taxon>Bacteria</taxon>
        <taxon>Bacillati</taxon>
        <taxon>Bacillota</taxon>
        <taxon>Bacilli</taxon>
        <taxon>Bacillales</taxon>
        <taxon>Bacillaceae</taxon>
        <taxon>Ornithinibacillus</taxon>
    </lineage>
</organism>
<evidence type="ECO:0000313" key="4">
    <source>
        <dbReference type="EMBL" id="GIO28814.1"/>
    </source>
</evidence>
<keyword evidence="1 2" id="KW-0378">Hydrolase</keyword>
<dbReference type="HAMAP" id="MF_01940">
    <property type="entry name" value="RNA_CPDase"/>
    <property type="match status" value="1"/>
</dbReference>
<feature type="short sequence motif" description="HXTX 1" evidence="2">
    <location>
        <begin position="43"/>
        <end position="46"/>
    </location>
</feature>
<dbReference type="Proteomes" id="UP000676917">
    <property type="component" value="Unassembled WGS sequence"/>
</dbReference>
<dbReference type="InterPro" id="IPR009097">
    <property type="entry name" value="Cyclic_Pdiesterase"/>
</dbReference>
<dbReference type="PANTHER" id="PTHR35561">
    <property type="entry name" value="RNA 2',3'-CYCLIC PHOSPHODIESTERASE"/>
    <property type="match status" value="1"/>
</dbReference>
<evidence type="ECO:0000256" key="2">
    <source>
        <dbReference type="HAMAP-Rule" id="MF_01940"/>
    </source>
</evidence>
<dbReference type="GO" id="GO:0008664">
    <property type="term" value="F:RNA 2',3'-cyclic 3'-phosphodiesterase activity"/>
    <property type="evidence" value="ECO:0007669"/>
    <property type="project" value="UniProtKB-EC"/>
</dbReference>
<comment type="catalytic activity">
    <reaction evidence="2">
        <text>a 3'-end 2',3'-cyclophospho-ribonucleotide-RNA + H2O = a 3'-end 2'-phospho-ribonucleotide-RNA + H(+)</text>
        <dbReference type="Rhea" id="RHEA:11828"/>
        <dbReference type="Rhea" id="RHEA-COMP:10464"/>
        <dbReference type="Rhea" id="RHEA-COMP:17353"/>
        <dbReference type="ChEBI" id="CHEBI:15377"/>
        <dbReference type="ChEBI" id="CHEBI:15378"/>
        <dbReference type="ChEBI" id="CHEBI:83064"/>
        <dbReference type="ChEBI" id="CHEBI:173113"/>
        <dbReference type="EC" id="3.1.4.58"/>
    </reaction>
</comment>
<dbReference type="EC" id="3.1.4.58" evidence="2"/>
<feature type="active site" description="Proton acceptor" evidence="2">
    <location>
        <position position="128"/>
    </location>
</feature>
<comment type="function">
    <text evidence="2">Hydrolyzes RNA 2',3'-cyclic phosphodiester to an RNA 2'-phosphomonoester.</text>
</comment>
<keyword evidence="5" id="KW-1185">Reference proteome</keyword>
<feature type="short sequence motif" description="HXTX 2" evidence="2">
    <location>
        <begin position="128"/>
        <end position="131"/>
    </location>
</feature>
<dbReference type="AlphaFoldDB" id="A0A919XBX4"/>